<reference evidence="1 2" key="1">
    <citation type="journal article" date="2016" name="Proc. Natl. Acad. Sci. U.S.A.">
        <title>Lipid metabolic changes in an early divergent fungus govern the establishment of a mutualistic symbiosis with endobacteria.</title>
        <authorList>
            <person name="Lastovetsky O.A."/>
            <person name="Gaspar M.L."/>
            <person name="Mondo S.J."/>
            <person name="LaButti K.M."/>
            <person name="Sandor L."/>
            <person name="Grigoriev I.V."/>
            <person name="Henry S.A."/>
            <person name="Pawlowska T.E."/>
        </authorList>
    </citation>
    <scope>NUCLEOTIDE SEQUENCE [LARGE SCALE GENOMIC DNA]</scope>
    <source>
        <strain evidence="1 2">ATCC 52813</strain>
    </source>
</reference>
<dbReference type="GeneID" id="35441165"/>
<dbReference type="Proteomes" id="UP000242254">
    <property type="component" value="Unassembled WGS sequence"/>
</dbReference>
<dbReference type="RefSeq" id="XP_023463855.1">
    <property type="nucleotide sequence ID" value="XM_023610175.1"/>
</dbReference>
<proteinExistence type="predicted"/>
<gene>
    <name evidence="1" type="ORF">RHIMIDRAFT_245281</name>
</gene>
<keyword evidence="2" id="KW-1185">Reference proteome</keyword>
<sequence length="190" mass="21233">MPPVNKKLDVNVKVSVSKRFITDNTVKTILFREHDWNEPKLSFQGKAIARSEENGKVMCNVLLDEANGHILKLSEGAIKYVGPLSTPVAQEIVVDTNVVEAEDLLEDAVDEDEEEESINLTSSRGWTAGEAYMDSRLSGSAEGFTSLNSCLMMDNGRYSSPLDYFLFFLPSCGSFLFHYPQHLLQARHNI</sequence>
<dbReference type="EMBL" id="KZ303855">
    <property type="protein sequence ID" value="PHZ10147.1"/>
    <property type="molecule type" value="Genomic_DNA"/>
</dbReference>
<evidence type="ECO:0000313" key="1">
    <source>
        <dbReference type="EMBL" id="PHZ10147.1"/>
    </source>
</evidence>
<organism evidence="1 2">
    <name type="scientific">Rhizopus microsporus ATCC 52813</name>
    <dbReference type="NCBI Taxonomy" id="1340429"/>
    <lineage>
        <taxon>Eukaryota</taxon>
        <taxon>Fungi</taxon>
        <taxon>Fungi incertae sedis</taxon>
        <taxon>Mucoromycota</taxon>
        <taxon>Mucoromycotina</taxon>
        <taxon>Mucoromycetes</taxon>
        <taxon>Mucorales</taxon>
        <taxon>Mucorineae</taxon>
        <taxon>Rhizopodaceae</taxon>
        <taxon>Rhizopus</taxon>
    </lineage>
</organism>
<dbReference type="AlphaFoldDB" id="A0A2G4SMY3"/>
<name>A0A2G4SMY3_RHIZD</name>
<protein>
    <submittedName>
        <fullName evidence="1">Uncharacterized protein</fullName>
    </submittedName>
</protein>
<accession>A0A2G4SMY3</accession>
<evidence type="ECO:0000313" key="2">
    <source>
        <dbReference type="Proteomes" id="UP000242254"/>
    </source>
</evidence>